<keyword evidence="6" id="KW-1185">Reference proteome</keyword>
<accession>A0A914C872</accession>
<organism evidence="6 7">
    <name type="scientific">Acrobeloides nanus</name>
    <dbReference type="NCBI Taxonomy" id="290746"/>
    <lineage>
        <taxon>Eukaryota</taxon>
        <taxon>Metazoa</taxon>
        <taxon>Ecdysozoa</taxon>
        <taxon>Nematoda</taxon>
        <taxon>Chromadorea</taxon>
        <taxon>Rhabditida</taxon>
        <taxon>Tylenchina</taxon>
        <taxon>Cephalobomorpha</taxon>
        <taxon>Cephaloboidea</taxon>
        <taxon>Cephalobidae</taxon>
        <taxon>Acrobeloides</taxon>
    </lineage>
</organism>
<comment type="similarity">
    <text evidence="2">Belongs to the IL-17 family.</text>
</comment>
<reference evidence="7" key="1">
    <citation type="submission" date="2022-11" db="UniProtKB">
        <authorList>
            <consortium name="WormBaseParasite"/>
        </authorList>
    </citation>
    <scope>IDENTIFICATION</scope>
</reference>
<name>A0A914C872_9BILA</name>
<evidence type="ECO:0000313" key="6">
    <source>
        <dbReference type="Proteomes" id="UP000887540"/>
    </source>
</evidence>
<dbReference type="Proteomes" id="UP000887540">
    <property type="component" value="Unplaced"/>
</dbReference>
<evidence type="ECO:0000256" key="2">
    <source>
        <dbReference type="ARBA" id="ARBA00007236"/>
    </source>
</evidence>
<keyword evidence="3" id="KW-0964">Secreted</keyword>
<dbReference type="AlphaFoldDB" id="A0A914C872"/>
<feature type="signal peptide" evidence="5">
    <location>
        <begin position="1"/>
        <end position="23"/>
    </location>
</feature>
<evidence type="ECO:0000313" key="7">
    <source>
        <dbReference type="WBParaSite" id="ACRNAN_Path_541.g2048.t1"/>
    </source>
</evidence>
<comment type="subcellular location">
    <subcellularLocation>
        <location evidence="1">Secreted</location>
    </subcellularLocation>
</comment>
<evidence type="ECO:0000256" key="5">
    <source>
        <dbReference type="SAM" id="SignalP"/>
    </source>
</evidence>
<evidence type="ECO:0000256" key="4">
    <source>
        <dbReference type="ARBA" id="ARBA00022729"/>
    </source>
</evidence>
<sequence length="209" mass="23874">MMNLLIMKMIFLASLCNFPHVLAHPGIHSTYPSFQIYAANLVRHRRSQECLIRHENNLQFQSVLKSIAIKNPTNNHHVEQIEEPLPTKSVPSMECQTEQLSSISPDMPLMDRSLCGFRFIENFDDKRIPKAITEVECLCNQPRNVQGSTRLLCEPLYYNIPVLKFDEACSMFKEEVERISLACLPVFASQTTANNNLIFGQSSKTEIDV</sequence>
<dbReference type="InterPro" id="IPR029034">
    <property type="entry name" value="Cystine-knot_cytokine"/>
</dbReference>
<protein>
    <submittedName>
        <fullName evidence="7">Uncharacterized protein</fullName>
    </submittedName>
</protein>
<dbReference type="WBParaSite" id="ACRNAN_Path_541.g2048.t1">
    <property type="protein sequence ID" value="ACRNAN_Path_541.g2048.t1"/>
    <property type="gene ID" value="ACRNAN_Path_541.g2048"/>
</dbReference>
<dbReference type="GO" id="GO:0005125">
    <property type="term" value="F:cytokine activity"/>
    <property type="evidence" value="ECO:0007669"/>
    <property type="project" value="InterPro"/>
</dbReference>
<dbReference type="InterPro" id="IPR010345">
    <property type="entry name" value="IL-17_fam"/>
</dbReference>
<evidence type="ECO:0000256" key="1">
    <source>
        <dbReference type="ARBA" id="ARBA00004613"/>
    </source>
</evidence>
<feature type="chain" id="PRO_5037768927" evidence="5">
    <location>
        <begin position="24"/>
        <end position="209"/>
    </location>
</feature>
<dbReference type="SUPFAM" id="SSF57501">
    <property type="entry name" value="Cystine-knot cytokines"/>
    <property type="match status" value="1"/>
</dbReference>
<evidence type="ECO:0000256" key="3">
    <source>
        <dbReference type="ARBA" id="ARBA00022525"/>
    </source>
</evidence>
<dbReference type="Gene3D" id="2.10.90.10">
    <property type="entry name" value="Cystine-knot cytokines"/>
    <property type="match status" value="1"/>
</dbReference>
<keyword evidence="4 5" id="KW-0732">Signal</keyword>
<proteinExistence type="inferred from homology"/>
<dbReference type="GO" id="GO:0005576">
    <property type="term" value="C:extracellular region"/>
    <property type="evidence" value="ECO:0007669"/>
    <property type="project" value="UniProtKB-SubCell"/>
</dbReference>
<dbReference type="Pfam" id="PF06083">
    <property type="entry name" value="IL17"/>
    <property type="match status" value="1"/>
</dbReference>